<dbReference type="InterPro" id="IPR000192">
    <property type="entry name" value="Aminotrans_V_dom"/>
</dbReference>
<evidence type="ECO:0000256" key="9">
    <source>
        <dbReference type="ARBA" id="ARBA00050776"/>
    </source>
</evidence>
<dbReference type="Proteomes" id="UP000310636">
    <property type="component" value="Unassembled WGS sequence"/>
</dbReference>
<comment type="catalytic activity">
    <reaction evidence="9">
        <text>(sulfur carrier)-H + L-cysteine = (sulfur carrier)-SH + L-alanine</text>
        <dbReference type="Rhea" id="RHEA:43892"/>
        <dbReference type="Rhea" id="RHEA-COMP:14737"/>
        <dbReference type="Rhea" id="RHEA-COMP:14739"/>
        <dbReference type="ChEBI" id="CHEBI:29917"/>
        <dbReference type="ChEBI" id="CHEBI:35235"/>
        <dbReference type="ChEBI" id="CHEBI:57972"/>
        <dbReference type="ChEBI" id="CHEBI:64428"/>
        <dbReference type="EC" id="2.8.1.7"/>
    </reaction>
</comment>
<protein>
    <recommendedName>
        <fullName evidence="3">cysteine desulfurase</fullName>
        <ecNumber evidence="3">2.8.1.7</ecNumber>
    </recommendedName>
</protein>
<keyword evidence="13" id="KW-1185">Reference proteome</keyword>
<dbReference type="OrthoDB" id="9808002at2"/>
<dbReference type="PANTHER" id="PTHR11601:SF34">
    <property type="entry name" value="CYSTEINE DESULFURASE"/>
    <property type="match status" value="1"/>
</dbReference>
<evidence type="ECO:0000256" key="7">
    <source>
        <dbReference type="ARBA" id="ARBA00023004"/>
    </source>
</evidence>
<keyword evidence="4" id="KW-0808">Transferase</keyword>
<evidence type="ECO:0000256" key="3">
    <source>
        <dbReference type="ARBA" id="ARBA00012239"/>
    </source>
</evidence>
<dbReference type="InterPro" id="IPR016454">
    <property type="entry name" value="Cysteine_dSase"/>
</dbReference>
<evidence type="ECO:0000256" key="8">
    <source>
        <dbReference type="ARBA" id="ARBA00023014"/>
    </source>
</evidence>
<gene>
    <name evidence="12" type="ORF">E6C55_11520</name>
</gene>
<comment type="cofactor">
    <cofactor evidence="1 10">
        <name>pyridoxal 5'-phosphate</name>
        <dbReference type="ChEBI" id="CHEBI:597326"/>
    </cofactor>
</comment>
<dbReference type="Gene3D" id="3.90.1150.10">
    <property type="entry name" value="Aspartate Aminotransferase, domain 1"/>
    <property type="match status" value="1"/>
</dbReference>
<evidence type="ECO:0000259" key="11">
    <source>
        <dbReference type="Pfam" id="PF00266"/>
    </source>
</evidence>
<organism evidence="12 13">
    <name type="scientific">Cohnella fermenti</name>
    <dbReference type="NCBI Taxonomy" id="2565925"/>
    <lineage>
        <taxon>Bacteria</taxon>
        <taxon>Bacillati</taxon>
        <taxon>Bacillota</taxon>
        <taxon>Bacilli</taxon>
        <taxon>Bacillales</taxon>
        <taxon>Paenibacillaceae</taxon>
        <taxon>Cohnella</taxon>
    </lineage>
</organism>
<name>A0A4S4BZC7_9BACL</name>
<dbReference type="GO" id="GO:0051536">
    <property type="term" value="F:iron-sulfur cluster binding"/>
    <property type="evidence" value="ECO:0007669"/>
    <property type="project" value="UniProtKB-KW"/>
</dbReference>
<dbReference type="EC" id="2.8.1.7" evidence="3"/>
<keyword evidence="5" id="KW-0479">Metal-binding</keyword>
<evidence type="ECO:0000256" key="6">
    <source>
        <dbReference type="ARBA" id="ARBA00022898"/>
    </source>
</evidence>
<dbReference type="Gene3D" id="3.40.640.10">
    <property type="entry name" value="Type I PLP-dependent aspartate aminotransferase-like (Major domain)"/>
    <property type="match status" value="1"/>
</dbReference>
<keyword evidence="8" id="KW-0411">Iron-sulfur</keyword>
<accession>A0A4S4BZC7</accession>
<evidence type="ECO:0000256" key="4">
    <source>
        <dbReference type="ARBA" id="ARBA00022679"/>
    </source>
</evidence>
<evidence type="ECO:0000256" key="10">
    <source>
        <dbReference type="RuleBase" id="RU004504"/>
    </source>
</evidence>
<keyword evidence="6" id="KW-0663">Pyridoxal phosphate</keyword>
<evidence type="ECO:0000313" key="13">
    <source>
        <dbReference type="Proteomes" id="UP000310636"/>
    </source>
</evidence>
<dbReference type="InterPro" id="IPR015424">
    <property type="entry name" value="PyrdxlP-dep_Trfase"/>
</dbReference>
<sequence length="386" mass="40147">MPIIYFDHAATSPMRPEAIGAYADAAARGPGNPSSQHAGGRAARAMLTAARDCLANILRCDPGELVFTGGGTEGDNAALYGAARAQRLRTGRDRIVTTAIEHHAVLGACRKLEAEGFKLTVLPVDGEGIVPVAAAEEAIKDDVAVVSVMYGNNEVGSLQPVREIGKLAQERGAAMHVDAVQALGYEPLDLGALPVDLLSLSAHKIGGPQGVGALYVRKGTPFESTARGGSQEKSRRAGTENVAGIAAFAKAAELAAAGLDGRRGQAEAVRAKLLSELDALIGADAYRLNGPTDAEKRLPHIVNVSFPGLSNETMLMNLDLSGVAASAGSACTAGSLQPSHVLIAMGLETHFLQSAIRFSFGMGNNIEEAEKTAKIIATITKRLRNR</sequence>
<dbReference type="EMBL" id="SSOB01000012">
    <property type="protein sequence ID" value="THF79947.1"/>
    <property type="molecule type" value="Genomic_DNA"/>
</dbReference>
<dbReference type="PANTHER" id="PTHR11601">
    <property type="entry name" value="CYSTEINE DESULFURYLASE FAMILY MEMBER"/>
    <property type="match status" value="1"/>
</dbReference>
<dbReference type="PROSITE" id="PS00595">
    <property type="entry name" value="AA_TRANSFER_CLASS_5"/>
    <property type="match status" value="1"/>
</dbReference>
<dbReference type="AlphaFoldDB" id="A0A4S4BZC7"/>
<feature type="domain" description="Aminotransferase class V" evidence="11">
    <location>
        <begin position="4"/>
        <end position="370"/>
    </location>
</feature>
<dbReference type="InterPro" id="IPR015421">
    <property type="entry name" value="PyrdxlP-dep_Trfase_major"/>
</dbReference>
<dbReference type="PIRSF" id="PIRSF005572">
    <property type="entry name" value="NifS"/>
    <property type="match status" value="1"/>
</dbReference>
<comment type="similarity">
    <text evidence="2">Belongs to the class-V pyridoxal-phosphate-dependent aminotransferase family. NifS/IscS subfamily.</text>
</comment>
<dbReference type="FunFam" id="3.40.640.10:FF:000084">
    <property type="entry name" value="IscS-like cysteine desulfurase"/>
    <property type="match status" value="1"/>
</dbReference>
<dbReference type="InterPro" id="IPR015422">
    <property type="entry name" value="PyrdxlP-dep_Trfase_small"/>
</dbReference>
<evidence type="ECO:0000256" key="2">
    <source>
        <dbReference type="ARBA" id="ARBA00006490"/>
    </source>
</evidence>
<comment type="caution">
    <text evidence="12">The sequence shown here is derived from an EMBL/GenBank/DDBJ whole genome shotgun (WGS) entry which is preliminary data.</text>
</comment>
<evidence type="ECO:0000313" key="12">
    <source>
        <dbReference type="EMBL" id="THF79947.1"/>
    </source>
</evidence>
<dbReference type="GO" id="GO:0046872">
    <property type="term" value="F:metal ion binding"/>
    <property type="evidence" value="ECO:0007669"/>
    <property type="project" value="UniProtKB-KW"/>
</dbReference>
<dbReference type="Pfam" id="PF00266">
    <property type="entry name" value="Aminotran_5"/>
    <property type="match status" value="1"/>
</dbReference>
<dbReference type="InterPro" id="IPR020578">
    <property type="entry name" value="Aminotrans_V_PyrdxlP_BS"/>
</dbReference>
<dbReference type="Gene3D" id="1.10.260.50">
    <property type="match status" value="1"/>
</dbReference>
<dbReference type="GO" id="GO:0031071">
    <property type="term" value="F:cysteine desulfurase activity"/>
    <property type="evidence" value="ECO:0007669"/>
    <property type="project" value="UniProtKB-EC"/>
</dbReference>
<evidence type="ECO:0000256" key="5">
    <source>
        <dbReference type="ARBA" id="ARBA00022723"/>
    </source>
</evidence>
<dbReference type="SUPFAM" id="SSF53383">
    <property type="entry name" value="PLP-dependent transferases"/>
    <property type="match status" value="1"/>
</dbReference>
<keyword evidence="7" id="KW-0408">Iron</keyword>
<proteinExistence type="inferred from homology"/>
<dbReference type="RefSeq" id="WP_136369936.1">
    <property type="nucleotide sequence ID" value="NZ_SSOB01000012.1"/>
</dbReference>
<evidence type="ECO:0000256" key="1">
    <source>
        <dbReference type="ARBA" id="ARBA00001933"/>
    </source>
</evidence>
<reference evidence="12 13" key="1">
    <citation type="submission" date="2019-04" db="EMBL/GenBank/DDBJ databases">
        <title>Cohnella sp. nov. isolated from preserved vegetables.</title>
        <authorList>
            <person name="Lin S.-Y."/>
            <person name="Hung M.-H."/>
            <person name="Young C.-C."/>
        </authorList>
    </citation>
    <scope>NUCLEOTIDE SEQUENCE [LARGE SCALE GENOMIC DNA]</scope>
    <source>
        <strain evidence="12 13">CC-MHH1044</strain>
    </source>
</reference>